<evidence type="ECO:0000256" key="2">
    <source>
        <dbReference type="ARBA" id="ARBA00022989"/>
    </source>
</evidence>
<feature type="transmembrane region" description="Helical" evidence="4">
    <location>
        <begin position="323"/>
        <end position="339"/>
    </location>
</feature>
<feature type="transmembrane region" description="Helical" evidence="4">
    <location>
        <begin position="297"/>
        <end position="317"/>
    </location>
</feature>
<feature type="transmembrane region" description="Helical" evidence="4">
    <location>
        <begin position="84"/>
        <end position="108"/>
    </location>
</feature>
<comment type="caution">
    <text evidence="6">The sequence shown here is derived from an EMBL/GenBank/DDBJ whole genome shotgun (WGS) entry which is preliminary data.</text>
</comment>
<dbReference type="Gene3D" id="1.20.1250.20">
    <property type="entry name" value="MFS general substrate transporter like domains"/>
    <property type="match status" value="2"/>
</dbReference>
<dbReference type="SUPFAM" id="SSF103473">
    <property type="entry name" value="MFS general substrate transporter"/>
    <property type="match status" value="1"/>
</dbReference>
<keyword evidence="3 4" id="KW-0472">Membrane</keyword>
<feature type="transmembrane region" description="Helical" evidence="4">
    <location>
        <begin position="266"/>
        <end position="285"/>
    </location>
</feature>
<protein>
    <submittedName>
        <fullName evidence="6">MFS transporter</fullName>
    </submittedName>
</protein>
<feature type="domain" description="Major facilitator superfamily (MFS) profile" evidence="5">
    <location>
        <begin position="17"/>
        <end position="410"/>
    </location>
</feature>
<dbReference type="PROSITE" id="PS50850">
    <property type="entry name" value="MFS"/>
    <property type="match status" value="1"/>
</dbReference>
<dbReference type="PANTHER" id="PTHR23518">
    <property type="entry name" value="C-METHYLTRANSFERASE"/>
    <property type="match status" value="1"/>
</dbReference>
<dbReference type="InterPro" id="IPR036259">
    <property type="entry name" value="MFS_trans_sf"/>
</dbReference>
<evidence type="ECO:0000259" key="5">
    <source>
        <dbReference type="PROSITE" id="PS50850"/>
    </source>
</evidence>
<reference evidence="6 7" key="1">
    <citation type="submission" date="2022-06" db="EMBL/GenBank/DDBJ databases">
        <title>Dyella sp. Sa strain:Sa Genome sequencing.</title>
        <authorList>
            <person name="Park S."/>
        </authorList>
    </citation>
    <scope>NUCLEOTIDE SEQUENCE [LARGE SCALE GENOMIC DNA]</scope>
    <source>
        <strain evidence="6 7">Sa</strain>
    </source>
</reference>
<dbReference type="CDD" id="cd17370">
    <property type="entry name" value="MFS_MJ1317_like"/>
    <property type="match status" value="1"/>
</dbReference>
<dbReference type="RefSeq" id="WP_253567659.1">
    <property type="nucleotide sequence ID" value="NZ_JAMZEK010000003.1"/>
</dbReference>
<dbReference type="InterPro" id="IPR020846">
    <property type="entry name" value="MFS_dom"/>
</dbReference>
<organism evidence="6 7">
    <name type="scientific">Dyella lutea</name>
    <dbReference type="NCBI Taxonomy" id="2950441"/>
    <lineage>
        <taxon>Bacteria</taxon>
        <taxon>Pseudomonadati</taxon>
        <taxon>Pseudomonadota</taxon>
        <taxon>Gammaproteobacteria</taxon>
        <taxon>Lysobacterales</taxon>
        <taxon>Rhodanobacteraceae</taxon>
        <taxon>Dyella</taxon>
    </lineage>
</organism>
<feature type="transmembrane region" description="Helical" evidence="4">
    <location>
        <begin position="229"/>
        <end position="254"/>
    </location>
</feature>
<evidence type="ECO:0000313" key="6">
    <source>
        <dbReference type="EMBL" id="MCP1375281.1"/>
    </source>
</evidence>
<feature type="transmembrane region" description="Helical" evidence="4">
    <location>
        <begin position="389"/>
        <end position="407"/>
    </location>
</feature>
<proteinExistence type="predicted"/>
<name>A0ABT1FD39_9GAMM</name>
<feature type="transmembrane region" description="Helical" evidence="4">
    <location>
        <begin position="182"/>
        <end position="202"/>
    </location>
</feature>
<gene>
    <name evidence="6" type="ORF">NC595_14620</name>
</gene>
<keyword evidence="1 4" id="KW-0812">Transmembrane</keyword>
<dbReference type="Pfam" id="PF07690">
    <property type="entry name" value="MFS_1"/>
    <property type="match status" value="1"/>
</dbReference>
<evidence type="ECO:0000256" key="3">
    <source>
        <dbReference type="ARBA" id="ARBA00023136"/>
    </source>
</evidence>
<dbReference type="Proteomes" id="UP001204615">
    <property type="component" value="Unassembled WGS sequence"/>
</dbReference>
<feature type="transmembrane region" description="Helical" evidence="4">
    <location>
        <begin position="37"/>
        <end position="63"/>
    </location>
</feature>
<evidence type="ECO:0000256" key="1">
    <source>
        <dbReference type="ARBA" id="ARBA00022692"/>
    </source>
</evidence>
<dbReference type="PANTHER" id="PTHR23518:SF2">
    <property type="entry name" value="MAJOR FACILITATOR SUPERFAMILY TRANSPORTER"/>
    <property type="match status" value="1"/>
</dbReference>
<evidence type="ECO:0000256" key="4">
    <source>
        <dbReference type="SAM" id="Phobius"/>
    </source>
</evidence>
<dbReference type="EMBL" id="JAMZEK010000003">
    <property type="protein sequence ID" value="MCP1375281.1"/>
    <property type="molecule type" value="Genomic_DNA"/>
</dbReference>
<keyword evidence="7" id="KW-1185">Reference proteome</keyword>
<accession>A0ABT1FD39</accession>
<evidence type="ECO:0000313" key="7">
    <source>
        <dbReference type="Proteomes" id="UP001204615"/>
    </source>
</evidence>
<dbReference type="InterPro" id="IPR011701">
    <property type="entry name" value="MFS"/>
</dbReference>
<keyword evidence="2 4" id="KW-1133">Transmembrane helix</keyword>
<sequence>MNPTPTSPPTRHWLNRTVAGAGLTSALGDFCYETTTVILPGFLAVLGIPAAALGLIEGAADALASFTKMVAGHLADRLGHRKALVVAGYALTPVGQMLIALAAGWPLLLAGRLVSWFGKGLRGPLRDAIVVQAVSETTRGRAFGFHRAADTLGAVAGPLLGVALLGWARGLDGGDPAWPFRLVLWLSLVPGVLAVLAFLLLVRDPGESPNPGLRLMRSLRELPARFKRYLAAIGLFGVGDFSHSLLILAATTLLAPSLGVVEAAQVAGLLYVGRNVVQVLASFPIGALADRVGHRPVLVAGYALGALTGGLMALAMLRQVHSVALLAGVFVVAGLYTAVQEALESTVTASMVPADRLSTSYGALGTVNGAAKFVSSAAVGLAWSLHSPAAGFALAAGLMLAGTLAMLRTR</sequence>